<evidence type="ECO:0000256" key="1">
    <source>
        <dbReference type="ARBA" id="ARBA00004651"/>
    </source>
</evidence>
<keyword evidence="5" id="KW-0813">Transport</keyword>
<feature type="transmembrane region" description="Helical" evidence="5">
    <location>
        <begin position="333"/>
        <end position="358"/>
    </location>
</feature>
<evidence type="ECO:0000256" key="5">
    <source>
        <dbReference type="RuleBase" id="RU363032"/>
    </source>
</evidence>
<feature type="transmembrane region" description="Helical" evidence="5">
    <location>
        <begin position="236"/>
        <end position="256"/>
    </location>
</feature>
<feature type="transmembrane region" description="Helical" evidence="5">
    <location>
        <begin position="399"/>
        <end position="417"/>
    </location>
</feature>
<feature type="domain" description="ABC transmembrane type-1" evidence="6">
    <location>
        <begin position="335"/>
        <end position="529"/>
    </location>
</feature>
<reference evidence="7 8" key="1">
    <citation type="journal article" date="2015" name="Antonie Van Leeuwenhoek">
        <title>Lampropedia puyangensis sp. nov., isolated from symptomatic bark of Populus ? euramericana canker and emended description of Lampropedia hyalina (Ehrenberg 1832) Lee et al. 2004.</title>
        <authorList>
            <person name="Li Y."/>
            <person name="Wang T."/>
            <person name="Piao C.G."/>
            <person name="Wang L.F."/>
            <person name="Tian G.Z."/>
            <person name="Zhu T.H."/>
            <person name="Guo M.W."/>
        </authorList>
    </citation>
    <scope>NUCLEOTIDE SEQUENCE [LARGE SCALE GENOMIC DNA]</scope>
    <source>
        <strain evidence="7 8">2-bin</strain>
    </source>
</reference>
<feature type="transmembrane region" description="Helical" evidence="5">
    <location>
        <begin position="192"/>
        <end position="216"/>
    </location>
</feature>
<dbReference type="EMBL" id="STFG01000009">
    <property type="protein sequence ID" value="THU01104.1"/>
    <property type="molecule type" value="Genomic_DNA"/>
</dbReference>
<dbReference type="PANTHER" id="PTHR43496:SF1">
    <property type="entry name" value="POLYGALACTURONAN_RHAMNOGALACTURONAN TRANSPORT SYSTEM PERMEASE PROTEIN YTEP"/>
    <property type="match status" value="1"/>
</dbReference>
<feature type="transmembrane region" description="Helical" evidence="5">
    <location>
        <begin position="463"/>
        <end position="490"/>
    </location>
</feature>
<dbReference type="AlphaFoldDB" id="A0A4S8F4P0"/>
<dbReference type="GO" id="GO:0005886">
    <property type="term" value="C:plasma membrane"/>
    <property type="evidence" value="ECO:0007669"/>
    <property type="project" value="UniProtKB-SubCell"/>
</dbReference>
<feature type="transmembrane region" description="Helical" evidence="5">
    <location>
        <begin position="370"/>
        <end position="393"/>
    </location>
</feature>
<dbReference type="Proteomes" id="UP000308917">
    <property type="component" value="Unassembled WGS sequence"/>
</dbReference>
<feature type="transmembrane region" description="Helical" evidence="5">
    <location>
        <begin position="288"/>
        <end position="313"/>
    </location>
</feature>
<evidence type="ECO:0000259" key="6">
    <source>
        <dbReference type="PROSITE" id="PS50928"/>
    </source>
</evidence>
<comment type="similarity">
    <text evidence="5">Belongs to the binding-protein-dependent transport system permease family.</text>
</comment>
<feature type="transmembrane region" description="Helical" evidence="5">
    <location>
        <begin position="137"/>
        <end position="156"/>
    </location>
</feature>
<feature type="transmembrane region" description="Helical" evidence="5">
    <location>
        <begin position="510"/>
        <end position="531"/>
    </location>
</feature>
<dbReference type="Pfam" id="PF00528">
    <property type="entry name" value="BPD_transp_1"/>
    <property type="match status" value="1"/>
</dbReference>
<keyword evidence="3 5" id="KW-1133">Transmembrane helix</keyword>
<protein>
    <submittedName>
        <fullName evidence="7">ABC transporter permease subunit</fullName>
    </submittedName>
</protein>
<dbReference type="OrthoDB" id="7056428at2"/>
<keyword evidence="8" id="KW-1185">Reference proteome</keyword>
<dbReference type="InterPro" id="IPR035906">
    <property type="entry name" value="MetI-like_sf"/>
</dbReference>
<keyword evidence="2 5" id="KW-0812">Transmembrane</keyword>
<dbReference type="PROSITE" id="PS50928">
    <property type="entry name" value="ABC_TM1"/>
    <property type="match status" value="2"/>
</dbReference>
<feature type="transmembrane region" description="Helical" evidence="5">
    <location>
        <begin position="63"/>
        <end position="84"/>
    </location>
</feature>
<name>A0A4S8F4P0_9BURK</name>
<evidence type="ECO:0000256" key="2">
    <source>
        <dbReference type="ARBA" id="ARBA00022692"/>
    </source>
</evidence>
<evidence type="ECO:0000256" key="4">
    <source>
        <dbReference type="ARBA" id="ARBA00023136"/>
    </source>
</evidence>
<proteinExistence type="inferred from homology"/>
<dbReference type="Gene3D" id="1.10.3720.10">
    <property type="entry name" value="MetI-like"/>
    <property type="match status" value="2"/>
</dbReference>
<dbReference type="InterPro" id="IPR000515">
    <property type="entry name" value="MetI-like"/>
</dbReference>
<evidence type="ECO:0000313" key="7">
    <source>
        <dbReference type="EMBL" id="THU01104.1"/>
    </source>
</evidence>
<feature type="domain" description="ABC transmembrane type-1" evidence="6">
    <location>
        <begin position="59"/>
        <end position="257"/>
    </location>
</feature>
<comment type="caution">
    <text evidence="7">The sequence shown here is derived from an EMBL/GenBank/DDBJ whole genome shotgun (WGS) entry which is preliminary data.</text>
</comment>
<accession>A0A4S8F4P0</accession>
<dbReference type="SUPFAM" id="SSF161098">
    <property type="entry name" value="MetI-like"/>
    <property type="match status" value="2"/>
</dbReference>
<dbReference type="PANTHER" id="PTHR43496">
    <property type="entry name" value="PROTEIN LPLB"/>
    <property type="match status" value="1"/>
</dbReference>
<keyword evidence="4 5" id="KW-0472">Membrane</keyword>
<dbReference type="CDD" id="cd06261">
    <property type="entry name" value="TM_PBP2"/>
    <property type="match status" value="1"/>
</dbReference>
<feature type="transmembrane region" description="Helical" evidence="5">
    <location>
        <begin position="96"/>
        <end position="117"/>
    </location>
</feature>
<evidence type="ECO:0000313" key="8">
    <source>
        <dbReference type="Proteomes" id="UP000308917"/>
    </source>
</evidence>
<dbReference type="GO" id="GO:0055085">
    <property type="term" value="P:transmembrane transport"/>
    <property type="evidence" value="ECO:0007669"/>
    <property type="project" value="InterPro"/>
</dbReference>
<feature type="transmembrane region" description="Helical" evidence="5">
    <location>
        <begin position="9"/>
        <end position="30"/>
    </location>
</feature>
<comment type="subcellular location">
    <subcellularLocation>
        <location evidence="1 5">Cell membrane</location>
        <topology evidence="1 5">Multi-pass membrane protein</topology>
    </subcellularLocation>
</comment>
<gene>
    <name evidence="7" type="ORF">E9531_09895</name>
</gene>
<organism evidence="7 8">
    <name type="scientific">Lampropedia puyangensis</name>
    <dbReference type="NCBI Taxonomy" id="1330072"/>
    <lineage>
        <taxon>Bacteria</taxon>
        <taxon>Pseudomonadati</taxon>
        <taxon>Pseudomonadota</taxon>
        <taxon>Betaproteobacteria</taxon>
        <taxon>Burkholderiales</taxon>
        <taxon>Comamonadaceae</taxon>
        <taxon>Lampropedia</taxon>
    </lineage>
</organism>
<sequence length="543" mass="58620">MDASFLQLCLWIPLVGLALFFIAPMLAIGWRSLLQDTTQTFGWGNYAALIRTGSLWQATANSLLLGLCVTASCALLGFIAAYALERSAMPGKRWAAAALNLPLMAPSLVLSLGLLFLLGRNGLVGSWLGIRPDLYGFWGLLIANTLYGLPFAILIMRSALRHGDARLYEAAQTLGANGWQQFRDVTWPQVRYGVLSAIFVVFTMTITDFGNAAVIGGNYNVLASEIYNQVSGQMRFGMGAVVGIALLFPAVLSVLIERFARNRQGCGAESAQLPPLVPNLPRDTILGAITWACALFMLAVIVVVVVASFMKLWPYRMEPTLANYNVNMSNAWAPLWTSLNVSLLTALCGSMLVLVLVIALRHAHGRLAKVASVVSTMPVAVPGLVLGLGYVFVFNAPNTPLVALYGSLVILIACNFYHYHAQAFLMMNAAARQIPYALEDSVASLGGGVVHALRDVYIPWLRVTLASVAVFLFMMSMVTLSAIIFLVTPANMLAAVTVMRLDEAGFTTQAAAYSSCIMGIVGLCTVLMRWLQNQRTTAPHTAP</sequence>
<evidence type="ECO:0000256" key="3">
    <source>
        <dbReference type="ARBA" id="ARBA00022989"/>
    </source>
</evidence>